<feature type="transmembrane region" description="Helical" evidence="8">
    <location>
        <begin position="206"/>
        <end position="226"/>
    </location>
</feature>
<evidence type="ECO:0000256" key="8">
    <source>
        <dbReference type="SAM" id="Phobius"/>
    </source>
</evidence>
<feature type="transmembrane region" description="Helical" evidence="8">
    <location>
        <begin position="341"/>
        <end position="359"/>
    </location>
</feature>
<dbReference type="Proteomes" id="UP000262583">
    <property type="component" value="Chromosome"/>
</dbReference>
<organism evidence="10 11">
    <name type="scientific">Sumerlaea chitinivorans</name>
    <dbReference type="NCBI Taxonomy" id="2250252"/>
    <lineage>
        <taxon>Bacteria</taxon>
        <taxon>Candidatus Sumerlaeota</taxon>
        <taxon>Candidatus Sumerlaeia</taxon>
        <taxon>Candidatus Sumerlaeales</taxon>
        <taxon>Candidatus Sumerlaeaceae</taxon>
        <taxon>Candidatus Sumerlaea</taxon>
    </lineage>
</organism>
<dbReference type="PANTHER" id="PTHR33908:SF3">
    <property type="entry name" value="UNDECAPRENYL PHOSPHATE-ALPHA-4-AMINO-4-DEOXY-L-ARABINOSE ARABINOSYL TRANSFERASE"/>
    <property type="match status" value="1"/>
</dbReference>
<dbReference type="GO" id="GO:0010041">
    <property type="term" value="P:response to iron(III) ion"/>
    <property type="evidence" value="ECO:0007669"/>
    <property type="project" value="TreeGrafter"/>
</dbReference>
<dbReference type="InterPro" id="IPR038731">
    <property type="entry name" value="RgtA/B/C-like"/>
</dbReference>
<keyword evidence="2" id="KW-1003">Cell membrane</keyword>
<keyword evidence="5 8" id="KW-0812">Transmembrane</keyword>
<feature type="transmembrane region" description="Helical" evidence="8">
    <location>
        <begin position="105"/>
        <end position="123"/>
    </location>
</feature>
<dbReference type="GO" id="GO:0009103">
    <property type="term" value="P:lipopolysaccharide biosynthetic process"/>
    <property type="evidence" value="ECO:0007669"/>
    <property type="project" value="UniProtKB-ARBA"/>
</dbReference>
<evidence type="ECO:0000256" key="2">
    <source>
        <dbReference type="ARBA" id="ARBA00022475"/>
    </source>
</evidence>
<dbReference type="InterPro" id="IPR050297">
    <property type="entry name" value="LipidA_mod_glycosyltrf_83"/>
</dbReference>
<evidence type="ECO:0000256" key="6">
    <source>
        <dbReference type="ARBA" id="ARBA00022989"/>
    </source>
</evidence>
<evidence type="ECO:0000256" key="1">
    <source>
        <dbReference type="ARBA" id="ARBA00004651"/>
    </source>
</evidence>
<evidence type="ECO:0000256" key="5">
    <source>
        <dbReference type="ARBA" id="ARBA00022692"/>
    </source>
</evidence>
<keyword evidence="4" id="KW-0808">Transferase</keyword>
<keyword evidence="3" id="KW-0328">Glycosyltransferase</keyword>
<evidence type="ECO:0000313" key="11">
    <source>
        <dbReference type="Proteomes" id="UP000262583"/>
    </source>
</evidence>
<evidence type="ECO:0000256" key="4">
    <source>
        <dbReference type="ARBA" id="ARBA00022679"/>
    </source>
</evidence>
<dbReference type="GO" id="GO:0016763">
    <property type="term" value="F:pentosyltransferase activity"/>
    <property type="evidence" value="ECO:0007669"/>
    <property type="project" value="TreeGrafter"/>
</dbReference>
<protein>
    <submittedName>
        <fullName evidence="10">Inner membrane protein</fullName>
    </submittedName>
</protein>
<comment type="subcellular location">
    <subcellularLocation>
        <location evidence="1">Cell membrane</location>
        <topology evidence="1">Multi-pass membrane protein</topology>
    </subcellularLocation>
</comment>
<accession>A0A2Z4Y5I5</accession>
<feature type="transmembrane region" description="Helical" evidence="8">
    <location>
        <begin position="77"/>
        <end position="98"/>
    </location>
</feature>
<keyword evidence="6 8" id="KW-1133">Transmembrane helix</keyword>
<feature type="transmembrane region" description="Helical" evidence="8">
    <location>
        <begin position="129"/>
        <end position="147"/>
    </location>
</feature>
<evidence type="ECO:0000256" key="7">
    <source>
        <dbReference type="ARBA" id="ARBA00023136"/>
    </source>
</evidence>
<dbReference type="GO" id="GO:0005886">
    <property type="term" value="C:plasma membrane"/>
    <property type="evidence" value="ECO:0007669"/>
    <property type="project" value="UniProtKB-SubCell"/>
</dbReference>
<evidence type="ECO:0000256" key="3">
    <source>
        <dbReference type="ARBA" id="ARBA00022676"/>
    </source>
</evidence>
<keyword evidence="7 8" id="KW-0472">Membrane</keyword>
<gene>
    <name evidence="10" type="ORF">BRCON_1361</name>
</gene>
<reference evidence="10 11" key="1">
    <citation type="submission" date="2018-05" db="EMBL/GenBank/DDBJ databases">
        <title>A metagenomic window into the 2 km-deep terrestrial subsurface aquifer revealed taxonomically and functionally diverse microbial community comprising novel uncultured bacterial lineages.</title>
        <authorList>
            <person name="Kadnikov V.V."/>
            <person name="Mardanov A.V."/>
            <person name="Beletsky A.V."/>
            <person name="Banks D."/>
            <person name="Pimenov N.V."/>
            <person name="Frank Y.A."/>
            <person name="Karnachuk O.V."/>
            <person name="Ravin N.V."/>
        </authorList>
    </citation>
    <scope>NUCLEOTIDE SEQUENCE [LARGE SCALE GENOMIC DNA]</scope>
    <source>
        <strain evidence="10">BY</strain>
    </source>
</reference>
<evidence type="ECO:0000313" key="10">
    <source>
        <dbReference type="EMBL" id="AXA36138.1"/>
    </source>
</evidence>
<dbReference type="KEGG" id="schv:BRCON_1361"/>
<proteinExistence type="predicted"/>
<dbReference type="Pfam" id="PF13231">
    <property type="entry name" value="PMT_2"/>
    <property type="match status" value="1"/>
</dbReference>
<feature type="domain" description="Glycosyltransferase RgtA/B/C/D-like" evidence="9">
    <location>
        <begin position="59"/>
        <end position="190"/>
    </location>
</feature>
<sequence>MHDYARWVKLAFVFFLAAAVRSWNFRHGEPPSFEEIVASLAVLQPVGRYLRMLQIDLCPPVYYLVLKPVSWVSTKLWVLRLVSLFAGAATPALLYWLYRRVVGESIAWWAAILLTLNPLHIFYSQEAQPLALAGLASVLAFYFLLGTCLQAESWKYWVGFNVSAIALLHLHREAAFVLAAFLLVHLLRTNLYSVEPESRRVRWKRLRLIGLNYVLVVVLSIPWLAIMPTKAEWYEPKPDWRELFLVWLRDGFWGLSVKDGGVPVLVTLTLFLVLMPPIFKVLRRGAFAQRAALLLTVLVPLLPFAWSYIGRTRFTLPQTAALALPFYALTLSVLFSWCKPVVRLILVVITVGSLSFGLVRQGIQRDKTDYLAFAKSLEAVAPPGAPIVFWPDFTSQIGDYFFGSTYQIVPASDFFEKWAVIPDDQDIYFALFQFPWKSAHLYTFIGALRYYADADVLWREKLNFAVRAQRLNMLSLRLWYDGPESLNVVDQPTSQTQFIFLPNDPVFRNDQFYWDLKNLSYELDGRRVVWMRGAQALLRLPVALQPGSYVLRVHCGVTFECPDTAQSADREVSVQIRLGEEQKQVAIRNETVVELPFTSESELTSLNVILMVEDTLKLKCVVPLELGLKIYSIAIDQVGGPESL</sequence>
<feature type="transmembrane region" description="Helical" evidence="8">
    <location>
        <begin position="315"/>
        <end position="334"/>
    </location>
</feature>
<dbReference type="EMBL" id="CP030759">
    <property type="protein sequence ID" value="AXA36138.1"/>
    <property type="molecule type" value="Genomic_DNA"/>
</dbReference>
<dbReference type="PANTHER" id="PTHR33908">
    <property type="entry name" value="MANNOSYLTRANSFERASE YKCB-RELATED"/>
    <property type="match status" value="1"/>
</dbReference>
<feature type="transmembrane region" description="Helical" evidence="8">
    <location>
        <begin position="260"/>
        <end position="279"/>
    </location>
</feature>
<dbReference type="AlphaFoldDB" id="A0A2Z4Y5I5"/>
<evidence type="ECO:0000259" key="9">
    <source>
        <dbReference type="Pfam" id="PF13231"/>
    </source>
</evidence>
<name>A0A2Z4Y5I5_SUMC1</name>
<feature type="transmembrane region" description="Helical" evidence="8">
    <location>
        <begin position="291"/>
        <end position="309"/>
    </location>
</feature>